<dbReference type="Proteomes" id="UP000429232">
    <property type="component" value="Chromosome"/>
</dbReference>
<accession>A0A6I4HWL9</accession>
<dbReference type="EMBL" id="CP066775">
    <property type="protein sequence ID" value="QQL51352.1"/>
    <property type="molecule type" value="Genomic_DNA"/>
</dbReference>
<dbReference type="KEGG" id="mgik:GO620_007885"/>
<dbReference type="RefSeq" id="WP_157524017.1">
    <property type="nucleotide sequence ID" value="NZ_CP066775.1"/>
</dbReference>
<evidence type="ECO:0000313" key="1">
    <source>
        <dbReference type="EMBL" id="QQL51352.1"/>
    </source>
</evidence>
<name>A0A6I4HWL9_9SPHI</name>
<gene>
    <name evidence="1" type="ORF">GO620_007885</name>
</gene>
<keyword evidence="2" id="KW-1185">Reference proteome</keyword>
<dbReference type="Pfam" id="PF14375">
    <property type="entry name" value="Cys_rich_CWC"/>
    <property type="match status" value="1"/>
</dbReference>
<dbReference type="AlphaFoldDB" id="A0A6I4HWL9"/>
<evidence type="ECO:0000313" key="2">
    <source>
        <dbReference type="Proteomes" id="UP000429232"/>
    </source>
</evidence>
<protein>
    <submittedName>
        <fullName evidence="1">Cysteine-rich CWC family protein</fullName>
    </submittedName>
</protein>
<reference evidence="1 2" key="1">
    <citation type="submission" date="2020-12" db="EMBL/GenBank/DDBJ databases">
        <title>HMF7856_wgs.fasta genome submission.</title>
        <authorList>
            <person name="Kang H."/>
            <person name="Kim H."/>
            <person name="Joh K."/>
        </authorList>
    </citation>
    <scope>NUCLEOTIDE SEQUENCE [LARGE SCALE GENOMIC DNA]</scope>
    <source>
        <strain evidence="1 2">HMF7856</strain>
    </source>
</reference>
<sequence>MLTSSKHEIIRCDRCGSAFECKANSYTKCECTKVQLTINETQYISESYDGCLCNSCLVTLRNEFQEQIRS</sequence>
<organism evidence="1 2">
    <name type="scientific">Mucilaginibacter ginkgonis</name>
    <dbReference type="NCBI Taxonomy" id="2682091"/>
    <lineage>
        <taxon>Bacteria</taxon>
        <taxon>Pseudomonadati</taxon>
        <taxon>Bacteroidota</taxon>
        <taxon>Sphingobacteriia</taxon>
        <taxon>Sphingobacteriales</taxon>
        <taxon>Sphingobacteriaceae</taxon>
        <taxon>Mucilaginibacter</taxon>
    </lineage>
</organism>
<proteinExistence type="predicted"/>
<dbReference type="InterPro" id="IPR032720">
    <property type="entry name" value="Cys_rich_CWC"/>
</dbReference>